<dbReference type="InterPro" id="IPR016169">
    <property type="entry name" value="FAD-bd_PCMH_sub2"/>
</dbReference>
<dbReference type="PROSITE" id="PS51387">
    <property type="entry name" value="FAD_PCMH"/>
    <property type="match status" value="1"/>
</dbReference>
<dbReference type="InterPro" id="IPR036318">
    <property type="entry name" value="FAD-bd_PCMH-like_sf"/>
</dbReference>
<organism evidence="5 6">
    <name type="scientific">Decorospora gaudefroyi</name>
    <dbReference type="NCBI Taxonomy" id="184978"/>
    <lineage>
        <taxon>Eukaryota</taxon>
        <taxon>Fungi</taxon>
        <taxon>Dikarya</taxon>
        <taxon>Ascomycota</taxon>
        <taxon>Pezizomycotina</taxon>
        <taxon>Dothideomycetes</taxon>
        <taxon>Pleosporomycetidae</taxon>
        <taxon>Pleosporales</taxon>
        <taxon>Pleosporineae</taxon>
        <taxon>Pleosporaceae</taxon>
        <taxon>Decorospora</taxon>
    </lineage>
</organism>
<dbReference type="Proteomes" id="UP000800040">
    <property type="component" value="Unassembled WGS sequence"/>
</dbReference>
<feature type="chain" id="PRO_5025377332" evidence="3">
    <location>
        <begin position="22"/>
        <end position="625"/>
    </location>
</feature>
<name>A0A6A5KLP8_9PLEO</name>
<keyword evidence="6" id="KW-1185">Reference proteome</keyword>
<dbReference type="GO" id="GO:0071949">
    <property type="term" value="F:FAD binding"/>
    <property type="evidence" value="ECO:0007669"/>
    <property type="project" value="InterPro"/>
</dbReference>
<dbReference type="GO" id="GO:0016491">
    <property type="term" value="F:oxidoreductase activity"/>
    <property type="evidence" value="ECO:0007669"/>
    <property type="project" value="UniProtKB-KW"/>
</dbReference>
<evidence type="ECO:0000256" key="1">
    <source>
        <dbReference type="ARBA" id="ARBA00005466"/>
    </source>
</evidence>
<evidence type="ECO:0000259" key="4">
    <source>
        <dbReference type="PROSITE" id="PS51387"/>
    </source>
</evidence>
<feature type="signal peptide" evidence="3">
    <location>
        <begin position="1"/>
        <end position="21"/>
    </location>
</feature>
<protein>
    <submittedName>
        <fullName evidence="5">FAD-binding domain-containing protein</fullName>
    </submittedName>
</protein>
<dbReference type="InterPro" id="IPR050432">
    <property type="entry name" value="FAD-linked_Oxidoreductases_BP"/>
</dbReference>
<dbReference type="OrthoDB" id="9983560at2759"/>
<evidence type="ECO:0000256" key="3">
    <source>
        <dbReference type="SAM" id="SignalP"/>
    </source>
</evidence>
<dbReference type="AlphaFoldDB" id="A0A6A5KLP8"/>
<accession>A0A6A5KLP8</accession>
<feature type="domain" description="FAD-binding PCMH-type" evidence="4">
    <location>
        <begin position="159"/>
        <end position="339"/>
    </location>
</feature>
<dbReference type="Pfam" id="PF08031">
    <property type="entry name" value="BBE"/>
    <property type="match status" value="1"/>
</dbReference>
<dbReference type="InterPro" id="IPR012951">
    <property type="entry name" value="BBE"/>
</dbReference>
<keyword evidence="2" id="KW-0560">Oxidoreductase</keyword>
<dbReference type="EMBL" id="ML975245">
    <property type="protein sequence ID" value="KAF1839395.1"/>
    <property type="molecule type" value="Genomic_DNA"/>
</dbReference>
<dbReference type="InterPro" id="IPR006094">
    <property type="entry name" value="Oxid_FAD_bind_N"/>
</dbReference>
<dbReference type="SUPFAM" id="SSF56176">
    <property type="entry name" value="FAD-binding/transporter-associated domain-like"/>
    <property type="match status" value="1"/>
</dbReference>
<keyword evidence="3" id="KW-0732">Signal</keyword>
<proteinExistence type="inferred from homology"/>
<dbReference type="PANTHER" id="PTHR13878:SF91">
    <property type="entry name" value="FAD BINDING DOMAIN PROTEIN (AFU_ORTHOLOGUE AFUA_6G12070)-RELATED"/>
    <property type="match status" value="1"/>
</dbReference>
<evidence type="ECO:0000256" key="2">
    <source>
        <dbReference type="ARBA" id="ARBA00023002"/>
    </source>
</evidence>
<reference evidence="5" key="1">
    <citation type="submission" date="2020-01" db="EMBL/GenBank/DDBJ databases">
        <authorList>
            <consortium name="DOE Joint Genome Institute"/>
            <person name="Haridas S."/>
            <person name="Albert R."/>
            <person name="Binder M."/>
            <person name="Bloem J."/>
            <person name="Labutti K."/>
            <person name="Salamov A."/>
            <person name="Andreopoulos B."/>
            <person name="Baker S.E."/>
            <person name="Barry K."/>
            <person name="Bills G."/>
            <person name="Bluhm B.H."/>
            <person name="Cannon C."/>
            <person name="Castanera R."/>
            <person name="Culley D.E."/>
            <person name="Daum C."/>
            <person name="Ezra D."/>
            <person name="Gonzalez J.B."/>
            <person name="Henrissat B."/>
            <person name="Kuo A."/>
            <person name="Liang C."/>
            <person name="Lipzen A."/>
            <person name="Lutzoni F."/>
            <person name="Magnuson J."/>
            <person name="Mondo S."/>
            <person name="Nolan M."/>
            <person name="Ohm R."/>
            <person name="Pangilinan J."/>
            <person name="Park H.-J."/>
            <person name="Ramirez L."/>
            <person name="Alfaro M."/>
            <person name="Sun H."/>
            <person name="Tritt A."/>
            <person name="Yoshinaga Y."/>
            <person name="Zwiers L.-H."/>
            <person name="Turgeon B.G."/>
            <person name="Goodwin S.B."/>
            <person name="Spatafora J.W."/>
            <person name="Crous P.W."/>
            <person name="Grigoriev I.V."/>
        </authorList>
    </citation>
    <scope>NUCLEOTIDE SEQUENCE</scope>
    <source>
        <strain evidence="5">P77</strain>
    </source>
</reference>
<sequence>MALHLALFLTAAALLVAFAQSQTLFGYEKTQLTRKYVASLPQEDARLFAFEDQFEDRFEATAVSATECKVNPTDKKWPAERAWKRLESRLSSPNNLIAAVPQASVCYAPTRDDAQCQQLTRNWTNSYTHIDDPTEVLSPIYQGLTCQPPLIFDSGNCTIGGYPAYVVKATAVSDIQTAINFARNDNLRLIVKNTGHDFAGHSVGYGALSIWTHVLKDMMFFDNYVDESGYKGPAIKAGAGVQAFELYKFANEHGVVAVAGEGQTVGVMGGFLLGGGHSPLSSIYGMASDHVLGFEVVTPIGEFLTANSTSNTDLFWALKGGGGGTFGVVTSVTFKVYPDMPVTTVSWTLDSSKIGKDKFWAATKAFFDRAIDNVDAETYSYNSIIPIGENFLSIMQPFFAPNKTATQLNTILGPYFSKLTALNIPFSPKTTEYKTFYPAWQAEFPLEPMSGTNSATASRLFPRSNFVSDIGKTTTFAVLRQTLESGKPLIAFNMAPRLLPSNPDNAINPAWRTSVYHIITGATIDPRSSPATQLAARAALTNGTMRAWRDVTPGSGAYLNEADRLEPDWQRSFWGANYERLVGIKREMDRRDVFWVDRGVGSEGWRVESVDGVPNENGPLCRVGG</sequence>
<dbReference type="PANTHER" id="PTHR13878">
    <property type="entry name" value="GULONOLACTONE OXIDASE"/>
    <property type="match status" value="1"/>
</dbReference>
<evidence type="ECO:0000313" key="6">
    <source>
        <dbReference type="Proteomes" id="UP000800040"/>
    </source>
</evidence>
<dbReference type="Pfam" id="PF01565">
    <property type="entry name" value="FAD_binding_4"/>
    <property type="match status" value="1"/>
</dbReference>
<gene>
    <name evidence="5" type="ORF">BDW02DRAFT_486924</name>
</gene>
<dbReference type="Gene3D" id="3.30.465.10">
    <property type="match status" value="2"/>
</dbReference>
<evidence type="ECO:0000313" key="5">
    <source>
        <dbReference type="EMBL" id="KAF1839395.1"/>
    </source>
</evidence>
<dbReference type="InterPro" id="IPR016166">
    <property type="entry name" value="FAD-bd_PCMH"/>
</dbReference>
<comment type="similarity">
    <text evidence="1">Belongs to the oxygen-dependent FAD-linked oxidoreductase family.</text>
</comment>